<feature type="compositionally biased region" description="Polar residues" evidence="29">
    <location>
        <begin position="9"/>
        <end position="19"/>
    </location>
</feature>
<evidence type="ECO:0000256" key="5">
    <source>
        <dbReference type="ARBA" id="ARBA00004401"/>
    </source>
</evidence>
<keyword evidence="24" id="KW-0539">Nucleus</keyword>
<dbReference type="Pfam" id="PF00229">
    <property type="entry name" value="TNF"/>
    <property type="match status" value="1"/>
</dbReference>
<comment type="function">
    <text evidence="1">Cytoplasmic form induces gene transcription inhibition.</text>
</comment>
<dbReference type="FunCoup" id="A0A8V0YN18">
    <property type="interactions" value="15"/>
</dbReference>
<evidence type="ECO:0000256" key="20">
    <source>
        <dbReference type="ARBA" id="ARBA00023157"/>
    </source>
</evidence>
<evidence type="ECO:0000256" key="18">
    <source>
        <dbReference type="ARBA" id="ARBA00023015"/>
    </source>
</evidence>
<keyword evidence="10" id="KW-0678">Repressor</keyword>
<evidence type="ECO:0000259" key="31">
    <source>
        <dbReference type="PROSITE" id="PS50049"/>
    </source>
</evidence>
<keyword evidence="23" id="KW-0458">Lysosome</keyword>
<dbReference type="RefSeq" id="NP_001026730.2">
    <property type="nucleotide sequence ID" value="NM_001031559.2"/>
</dbReference>
<dbReference type="PANTHER" id="PTHR11471">
    <property type="entry name" value="TUMOR NECROSIS FACTOR FAMILY MEMBER"/>
    <property type="match status" value="1"/>
</dbReference>
<evidence type="ECO:0000256" key="19">
    <source>
        <dbReference type="ARBA" id="ARBA00023136"/>
    </source>
</evidence>
<evidence type="ECO:0000256" key="28">
    <source>
        <dbReference type="ARBA" id="ARBA00047144"/>
    </source>
</evidence>
<evidence type="ECO:0000256" key="21">
    <source>
        <dbReference type="ARBA" id="ARBA00023163"/>
    </source>
</evidence>
<dbReference type="GO" id="GO:0097527">
    <property type="term" value="P:necroptotic signaling pathway"/>
    <property type="evidence" value="ECO:0007669"/>
    <property type="project" value="Ensembl"/>
</dbReference>
<name>A0A8V0YN18_CHICK</name>
<reference evidence="32" key="1">
    <citation type="submission" date="2020-11" db="EMBL/GenBank/DDBJ databases">
        <title>Gallus gallus (Chicken) genome, bGalGal1, GRCg7b, maternal haplotype autosomes + Z &amp; W.</title>
        <authorList>
            <person name="Warren W."/>
            <person name="Formenti G."/>
            <person name="Fedrigo O."/>
            <person name="Haase B."/>
            <person name="Mountcastle J."/>
            <person name="Balacco J."/>
            <person name="Tracey A."/>
            <person name="Schneider V."/>
            <person name="Okimoto R."/>
            <person name="Cheng H."/>
            <person name="Hawken R."/>
            <person name="Howe K."/>
            <person name="Jarvis E.D."/>
        </authorList>
    </citation>
    <scope>NUCLEOTIDE SEQUENCE [LARGE SCALE GENOMIC DNA]</scope>
    <source>
        <strain evidence="32">Broiler</strain>
    </source>
</reference>
<evidence type="ECO:0000256" key="7">
    <source>
        <dbReference type="ARBA" id="ARBA00008670"/>
    </source>
</evidence>
<gene>
    <name evidence="32" type="primary">FASLG</name>
</gene>
<evidence type="ECO:0000256" key="27">
    <source>
        <dbReference type="ARBA" id="ARBA00045660"/>
    </source>
</evidence>
<evidence type="ECO:0000313" key="33">
    <source>
        <dbReference type="Proteomes" id="UP000000539"/>
    </source>
</evidence>
<evidence type="ECO:0000256" key="29">
    <source>
        <dbReference type="SAM" id="MobiDB-lite"/>
    </source>
</evidence>
<reference evidence="32" key="3">
    <citation type="submission" date="2025-09" db="UniProtKB">
        <authorList>
            <consortium name="Ensembl"/>
        </authorList>
    </citation>
    <scope>IDENTIFICATION</scope>
    <source>
        <strain evidence="32">broiler</strain>
    </source>
</reference>
<keyword evidence="19 30" id="KW-0472">Membrane</keyword>
<keyword evidence="25" id="KW-0968">Cytoplasmic vesicle</keyword>
<evidence type="ECO:0000256" key="3">
    <source>
        <dbReference type="ARBA" id="ARBA00004227"/>
    </source>
</evidence>
<dbReference type="PROSITE" id="PS51257">
    <property type="entry name" value="PROKAR_LIPOPROTEIN"/>
    <property type="match status" value="1"/>
</dbReference>
<dbReference type="GO" id="GO:2000353">
    <property type="term" value="P:positive regulation of endothelial cell apoptotic process"/>
    <property type="evidence" value="ECO:0007669"/>
    <property type="project" value="Ensembl"/>
</dbReference>
<dbReference type="PROSITE" id="PS50049">
    <property type="entry name" value="THD_2"/>
    <property type="match status" value="1"/>
</dbReference>
<dbReference type="GO" id="GO:0060205">
    <property type="term" value="C:cytoplasmic vesicle lumen"/>
    <property type="evidence" value="ECO:0007669"/>
    <property type="project" value="UniProtKB-SubCell"/>
</dbReference>
<sequence length="295" mass="33238">MMQAHRSRAGSSPRAQSGPASAVFGCHMEDHTKRVQPVPLPAMQQNLNYMYPQIFWVDGCADASTSCHPASPVAPFPPPVPDRRKKPKSSKERSSVSFLVIFLLILLALTGAGLSMFQIFHLEKELAELRESVNADRIPPALEKLIGQESKPVKKEARKAAHLTGNPTQRNLPLEWEPVSGHAFTSGIQYRDQGLVINETGLYFVYSNVLFRGRHCDNEVLTHVVYKRNPASPGSHVLMEDKRINYCTKEKMWARKSYLGALFKLRERDSLYVNVSRIDLVNSEESKTFFGLFKL</sequence>
<reference evidence="32" key="2">
    <citation type="submission" date="2025-08" db="UniProtKB">
        <authorList>
            <consortium name="Ensembl"/>
        </authorList>
    </citation>
    <scope>IDENTIFICATION</scope>
    <source>
        <strain evidence="32">broiler</strain>
    </source>
</reference>
<dbReference type="GO" id="GO:0008625">
    <property type="term" value="P:extrinsic apoptotic signaling pathway via death domain receptors"/>
    <property type="evidence" value="ECO:0000318"/>
    <property type="project" value="GO_Central"/>
</dbReference>
<evidence type="ECO:0000256" key="15">
    <source>
        <dbReference type="ARBA" id="ARBA00022843"/>
    </source>
</evidence>
<evidence type="ECO:0000256" key="8">
    <source>
        <dbReference type="ARBA" id="ARBA00018020"/>
    </source>
</evidence>
<dbReference type="CDD" id="cd00184">
    <property type="entry name" value="TNF"/>
    <property type="match status" value="1"/>
</dbReference>
<evidence type="ECO:0000256" key="23">
    <source>
        <dbReference type="ARBA" id="ARBA00023228"/>
    </source>
</evidence>
<evidence type="ECO:0000256" key="9">
    <source>
        <dbReference type="ARBA" id="ARBA00022475"/>
    </source>
</evidence>
<keyword evidence="33" id="KW-1185">Reference proteome</keyword>
<keyword evidence="13 30" id="KW-0812">Transmembrane</keyword>
<feature type="region of interest" description="Disordered" evidence="29">
    <location>
        <begin position="1"/>
        <end position="21"/>
    </location>
</feature>
<dbReference type="GO" id="GO:0070231">
    <property type="term" value="P:T cell apoptotic process"/>
    <property type="evidence" value="ECO:0007669"/>
    <property type="project" value="Ensembl"/>
</dbReference>
<organism evidence="32 33">
    <name type="scientific">Gallus gallus</name>
    <name type="common">Chicken</name>
    <dbReference type="NCBI Taxonomy" id="9031"/>
    <lineage>
        <taxon>Eukaryota</taxon>
        <taxon>Metazoa</taxon>
        <taxon>Chordata</taxon>
        <taxon>Craniata</taxon>
        <taxon>Vertebrata</taxon>
        <taxon>Euteleostomi</taxon>
        <taxon>Archelosauria</taxon>
        <taxon>Archosauria</taxon>
        <taxon>Dinosauria</taxon>
        <taxon>Saurischia</taxon>
        <taxon>Theropoda</taxon>
        <taxon>Coelurosauria</taxon>
        <taxon>Aves</taxon>
        <taxon>Neognathae</taxon>
        <taxon>Galloanserae</taxon>
        <taxon>Galliformes</taxon>
        <taxon>Phasianidae</taxon>
        <taxon>Phasianinae</taxon>
        <taxon>Gallus</taxon>
    </lineage>
</organism>
<dbReference type="SMR" id="A0A8V0YN18"/>
<dbReference type="FunFam" id="2.60.120.40:FF:000017">
    <property type="entry name" value="Tumor necrosis factor ligand superfamily member 6"/>
    <property type="match status" value="1"/>
</dbReference>
<evidence type="ECO:0000256" key="13">
    <source>
        <dbReference type="ARBA" id="ARBA00022692"/>
    </source>
</evidence>
<dbReference type="GO" id="GO:0046666">
    <property type="term" value="P:retinal cell programmed cell death"/>
    <property type="evidence" value="ECO:0007669"/>
    <property type="project" value="Ensembl"/>
</dbReference>
<dbReference type="GO" id="GO:0016525">
    <property type="term" value="P:negative regulation of angiogenesis"/>
    <property type="evidence" value="ECO:0007669"/>
    <property type="project" value="Ensembl"/>
</dbReference>
<dbReference type="Proteomes" id="UP000000539">
    <property type="component" value="Chromosome 8"/>
</dbReference>
<evidence type="ECO:0000256" key="30">
    <source>
        <dbReference type="SAM" id="Phobius"/>
    </source>
</evidence>
<dbReference type="GO" id="GO:0000122">
    <property type="term" value="P:negative regulation of transcription by RNA polymerase II"/>
    <property type="evidence" value="ECO:0007669"/>
    <property type="project" value="Ensembl"/>
</dbReference>
<dbReference type="PANTHER" id="PTHR11471:SF33">
    <property type="entry name" value="TUMOR NECROSIS FACTOR LIGAND SUPERFAMILY MEMBER 6"/>
    <property type="match status" value="1"/>
</dbReference>
<evidence type="ECO:0000256" key="12">
    <source>
        <dbReference type="ARBA" id="ARBA00022525"/>
    </source>
</evidence>
<comment type="subunit">
    <text evidence="28">Homotrimer. Interacts with ARHGAP9, BAIAP2L1, BTK, CACNB3, CACNB4, CRK, DLG2, DNMBP, DOCK4, EPS8L3, FGR, FYB1, FYN, HCK, ITK, ITSN2, KALRN, LYN, MACC1, MIA, MPP4, MYO15A, NCF1, NCK1, NCK2, NCKIPSD, OSTF1, PIK3R1, PSTPIP1, RIMBP3C, SAMSN1, SH3GL3, SH3PXD2B, SH3PXD2A, SH3RF2, SKAP2, SNX33, SNX9, SORBS3, SPTA1, SRC, SRGAP1, SRGAP2, SRGAP3, TEC, TJP3 and YES1.</text>
</comment>
<keyword evidence="15" id="KW-0832">Ubl conjugation</keyword>
<protein>
    <recommendedName>
        <fullName evidence="8">Tumor necrosis factor ligand superfamily member 6</fullName>
    </recommendedName>
    <alternativeName>
        <fullName evidence="26">Fas antigen ligand</fullName>
    </alternativeName>
</protein>
<keyword evidence="12" id="KW-0964">Secreted</keyword>
<dbReference type="GO" id="GO:1905782">
    <property type="term" value="P:positive regulation of phosphatidylserine exposure on apoptotic cell surface"/>
    <property type="evidence" value="ECO:0007669"/>
    <property type="project" value="Ensembl"/>
</dbReference>
<evidence type="ECO:0000256" key="11">
    <source>
        <dbReference type="ARBA" id="ARBA00022514"/>
    </source>
</evidence>
<keyword evidence="16" id="KW-0735">Signal-anchor</keyword>
<evidence type="ECO:0000256" key="25">
    <source>
        <dbReference type="ARBA" id="ARBA00023329"/>
    </source>
</evidence>
<dbReference type="GO" id="GO:2001238">
    <property type="term" value="P:positive regulation of extrinsic apoptotic signaling pathway"/>
    <property type="evidence" value="ECO:0000318"/>
    <property type="project" value="GO_Central"/>
</dbReference>
<keyword evidence="9" id="KW-1003">Cell membrane</keyword>
<feature type="transmembrane region" description="Helical" evidence="30">
    <location>
        <begin position="96"/>
        <end position="120"/>
    </location>
</feature>
<dbReference type="GO" id="GO:0005615">
    <property type="term" value="C:extracellular space"/>
    <property type="evidence" value="ECO:0000318"/>
    <property type="project" value="GO_Central"/>
</dbReference>
<dbReference type="GO" id="GO:0005634">
    <property type="term" value="C:nucleus"/>
    <property type="evidence" value="ECO:0007669"/>
    <property type="project" value="UniProtKB-SubCell"/>
</dbReference>
<dbReference type="OMA" id="KVKRSAH"/>
<feature type="domain" description="THD" evidence="31">
    <location>
        <begin position="159"/>
        <end position="295"/>
    </location>
</feature>
<evidence type="ECO:0000256" key="17">
    <source>
        <dbReference type="ARBA" id="ARBA00022989"/>
    </source>
</evidence>
<dbReference type="KEGG" id="gga:429064"/>
<evidence type="ECO:0000256" key="14">
    <source>
        <dbReference type="ARBA" id="ARBA00022703"/>
    </source>
</evidence>
<dbReference type="SUPFAM" id="SSF49842">
    <property type="entry name" value="TNF-like"/>
    <property type="match status" value="1"/>
</dbReference>
<evidence type="ECO:0000256" key="16">
    <source>
        <dbReference type="ARBA" id="ARBA00022968"/>
    </source>
</evidence>
<comment type="similarity">
    <text evidence="7">Belongs to the tumor necrosis factor family.</text>
</comment>
<dbReference type="GO" id="GO:0006955">
    <property type="term" value="P:immune response"/>
    <property type="evidence" value="ECO:0007669"/>
    <property type="project" value="InterPro"/>
</dbReference>
<evidence type="ECO:0000313" key="32">
    <source>
        <dbReference type="Ensembl" id="ENSGALP00010019343.1"/>
    </source>
</evidence>
<evidence type="ECO:0000256" key="6">
    <source>
        <dbReference type="ARBA" id="ARBA00004613"/>
    </source>
</evidence>
<accession>A0A8V0YN18</accession>
<keyword evidence="18" id="KW-0805">Transcription regulation</keyword>
<dbReference type="GO" id="GO:0070062">
    <property type="term" value="C:extracellular exosome"/>
    <property type="evidence" value="ECO:0007669"/>
    <property type="project" value="Ensembl"/>
</dbReference>
<dbReference type="CTD" id="356"/>
<dbReference type="GO" id="GO:0009897">
    <property type="term" value="C:external side of plasma membrane"/>
    <property type="evidence" value="ECO:0007669"/>
    <property type="project" value="Ensembl"/>
</dbReference>
<evidence type="ECO:0000256" key="26">
    <source>
        <dbReference type="ARBA" id="ARBA00030913"/>
    </source>
</evidence>
<dbReference type="GO" id="GO:1903514">
    <property type="term" value="P:release of sequestered calcium ion into cytosol by endoplasmic reticulum"/>
    <property type="evidence" value="ECO:0007669"/>
    <property type="project" value="Ensembl"/>
</dbReference>
<dbReference type="GeneID" id="429064"/>
<dbReference type="GO" id="GO:0005164">
    <property type="term" value="F:tumor necrosis factor receptor binding"/>
    <property type="evidence" value="ECO:0007669"/>
    <property type="project" value="InterPro"/>
</dbReference>
<dbReference type="GO" id="GO:0043202">
    <property type="term" value="C:lysosomal lumen"/>
    <property type="evidence" value="ECO:0007669"/>
    <property type="project" value="UniProtKB-SubCell"/>
</dbReference>
<keyword evidence="21" id="KW-0804">Transcription</keyword>
<evidence type="ECO:0000256" key="24">
    <source>
        <dbReference type="ARBA" id="ARBA00023242"/>
    </source>
</evidence>
<dbReference type="OrthoDB" id="5983780at2759"/>
<dbReference type="InterPro" id="IPR008983">
    <property type="entry name" value="Tumour_necrosis_fac-like_dom"/>
</dbReference>
<evidence type="ECO:0000256" key="1">
    <source>
        <dbReference type="ARBA" id="ARBA00003149"/>
    </source>
</evidence>
<dbReference type="GO" id="GO:0005125">
    <property type="term" value="F:cytokine activity"/>
    <property type="evidence" value="ECO:0000318"/>
    <property type="project" value="GO_Central"/>
</dbReference>
<comment type="subcellular location">
    <subcellularLocation>
        <location evidence="5">Cell membrane</location>
        <topology evidence="5">Single-pass type II membrane protein</topology>
    </subcellularLocation>
    <subcellularLocation>
        <location evidence="4">Cytoplasmic vesicle lumen</location>
    </subcellularLocation>
    <subcellularLocation>
        <location evidence="3">Lysosome lumen</location>
    </subcellularLocation>
    <subcellularLocation>
        <location evidence="2">Nucleus</location>
    </subcellularLocation>
    <subcellularLocation>
        <location evidence="6">Secreted</location>
    </subcellularLocation>
</comment>
<feature type="region of interest" description="Disordered" evidence="29">
    <location>
        <begin position="68"/>
        <end position="89"/>
    </location>
</feature>
<dbReference type="GeneTree" id="ENSGT01060000248544"/>
<keyword evidence="14" id="KW-0053">Apoptosis</keyword>
<dbReference type="SMART" id="SM00207">
    <property type="entry name" value="TNF"/>
    <property type="match status" value="1"/>
</dbReference>
<dbReference type="Gene3D" id="2.60.120.40">
    <property type="match status" value="1"/>
</dbReference>
<evidence type="ECO:0000256" key="10">
    <source>
        <dbReference type="ARBA" id="ARBA00022491"/>
    </source>
</evidence>
<dbReference type="AlphaFoldDB" id="A0A8V0YN18"/>
<dbReference type="InterPro" id="IPR006052">
    <property type="entry name" value="TNF_dom"/>
</dbReference>
<keyword evidence="20" id="KW-1015">Disulfide bond</keyword>
<keyword evidence="17 30" id="KW-1133">Transmembrane helix</keyword>
<evidence type="ECO:0000256" key="2">
    <source>
        <dbReference type="ARBA" id="ARBA00004123"/>
    </source>
</evidence>
<evidence type="ECO:0000256" key="22">
    <source>
        <dbReference type="ARBA" id="ARBA00023180"/>
    </source>
</evidence>
<proteinExistence type="inferred from homology"/>
<keyword evidence="22" id="KW-0325">Glycoprotein</keyword>
<comment type="function">
    <text evidence="27">Induces FAS-mediated activation of NF-kappa-B, initiating non-apoptotic signaling pathways. Can induce apoptosis but does not appear to be essential for this process.</text>
</comment>
<keyword evidence="11" id="KW-0202">Cytokine</keyword>
<evidence type="ECO:0000256" key="4">
    <source>
        <dbReference type="ARBA" id="ARBA00004321"/>
    </source>
</evidence>
<dbReference type="Ensembl" id="ENSGALT00010032642.1">
    <property type="protein sequence ID" value="ENSGALP00010019343.1"/>
    <property type="gene ID" value="ENSGALG00010013583.1"/>
</dbReference>
<dbReference type="GO" id="GO:0043123">
    <property type="term" value="P:positive regulation of canonical NF-kappaB signal transduction"/>
    <property type="evidence" value="ECO:0000318"/>
    <property type="project" value="GO_Central"/>
</dbReference>